<reference evidence="2 3" key="1">
    <citation type="submission" date="2019-06" db="EMBL/GenBank/DDBJ databases">
        <title>Whole genome shotgun sequence of Microbacterium testaceum NBRC 12675.</title>
        <authorList>
            <person name="Hosoyama A."/>
            <person name="Uohara A."/>
            <person name="Ohji S."/>
            <person name="Ichikawa N."/>
        </authorList>
    </citation>
    <scope>NUCLEOTIDE SEQUENCE [LARGE SCALE GENOMIC DNA]</scope>
    <source>
        <strain evidence="2 3">NBRC 12675</strain>
    </source>
</reference>
<dbReference type="AlphaFoldDB" id="A0A4Y3QQE4"/>
<evidence type="ECO:0000313" key="3">
    <source>
        <dbReference type="Proteomes" id="UP000319525"/>
    </source>
</evidence>
<gene>
    <name evidence="2" type="ORF">MTE01_28380</name>
</gene>
<comment type="caution">
    <text evidence="2">The sequence shown here is derived from an EMBL/GenBank/DDBJ whole genome shotgun (WGS) entry which is preliminary data.</text>
</comment>
<dbReference type="Proteomes" id="UP000319525">
    <property type="component" value="Unassembled WGS sequence"/>
</dbReference>
<sequence>MKPAGTVGWSGNDQVPRISADDPDATVSLVKSRESIDAVVARSTAAPDAGAGKVNEAPTMPRAANAANDTRAQVRGLTGKGNEVTMTPMQDWSQLPHRLERYGFP</sequence>
<organism evidence="2 3">
    <name type="scientific">Microbacterium testaceum</name>
    <name type="common">Aureobacterium testaceum</name>
    <name type="synonym">Brevibacterium testaceum</name>
    <dbReference type="NCBI Taxonomy" id="2033"/>
    <lineage>
        <taxon>Bacteria</taxon>
        <taxon>Bacillati</taxon>
        <taxon>Actinomycetota</taxon>
        <taxon>Actinomycetes</taxon>
        <taxon>Micrococcales</taxon>
        <taxon>Microbacteriaceae</taxon>
        <taxon>Microbacterium</taxon>
    </lineage>
</organism>
<feature type="region of interest" description="Disordered" evidence="1">
    <location>
        <begin position="1"/>
        <end position="21"/>
    </location>
</feature>
<dbReference type="EMBL" id="BJML01000010">
    <property type="protein sequence ID" value="GEB46893.1"/>
    <property type="molecule type" value="Genomic_DNA"/>
</dbReference>
<name>A0A4Y3QQE4_MICTE</name>
<accession>A0A4Y3QQE4</accession>
<proteinExistence type="predicted"/>
<evidence type="ECO:0000313" key="2">
    <source>
        <dbReference type="EMBL" id="GEB46893.1"/>
    </source>
</evidence>
<protein>
    <submittedName>
        <fullName evidence="2">Uncharacterized protein</fullName>
    </submittedName>
</protein>
<evidence type="ECO:0000256" key="1">
    <source>
        <dbReference type="SAM" id="MobiDB-lite"/>
    </source>
</evidence>